<dbReference type="EMBL" id="RWIC01000631">
    <property type="protein sequence ID" value="TKC41536.1"/>
    <property type="molecule type" value="Genomic_DNA"/>
</dbReference>
<comment type="caution">
    <text evidence="4">The sequence shown here is derived from an EMBL/GenBank/DDBJ whole genome shotgun (WGS) entry which is preliminary data.</text>
</comment>
<dbReference type="GO" id="GO:0030424">
    <property type="term" value="C:axon"/>
    <property type="evidence" value="ECO:0007669"/>
    <property type="project" value="TreeGrafter"/>
</dbReference>
<dbReference type="GO" id="GO:0017154">
    <property type="term" value="F:semaphorin receptor activity"/>
    <property type="evidence" value="ECO:0007669"/>
    <property type="project" value="TreeGrafter"/>
</dbReference>
<dbReference type="GO" id="GO:0005925">
    <property type="term" value="C:focal adhesion"/>
    <property type="evidence" value="ECO:0007669"/>
    <property type="project" value="TreeGrafter"/>
</dbReference>
<gene>
    <name evidence="4" type="ORF">EI555_005554</name>
</gene>
<dbReference type="Pfam" id="PF00754">
    <property type="entry name" value="F5_F8_type_C"/>
    <property type="match status" value="2"/>
</dbReference>
<dbReference type="PROSITE" id="PS01286">
    <property type="entry name" value="FA58C_2"/>
    <property type="match status" value="2"/>
</dbReference>
<dbReference type="GO" id="GO:0009611">
    <property type="term" value="P:response to wounding"/>
    <property type="evidence" value="ECO:0007669"/>
    <property type="project" value="TreeGrafter"/>
</dbReference>
<keyword evidence="1" id="KW-1015">Disulfide bond</keyword>
<evidence type="ECO:0000313" key="5">
    <source>
        <dbReference type="Proteomes" id="UP000308365"/>
    </source>
</evidence>
<feature type="domain" description="F5/8 type C" evidence="3">
    <location>
        <begin position="40"/>
        <end position="159"/>
    </location>
</feature>
<dbReference type="FunFam" id="2.60.120.260:FF:000013">
    <property type="entry name" value="Neuropilin"/>
    <property type="match status" value="1"/>
</dbReference>
<name>A0A4U1EZ72_MONMO</name>
<dbReference type="GO" id="GO:0001755">
    <property type="term" value="P:neural crest cell migration"/>
    <property type="evidence" value="ECO:0007669"/>
    <property type="project" value="TreeGrafter"/>
</dbReference>
<dbReference type="Proteomes" id="UP000308365">
    <property type="component" value="Unassembled WGS sequence"/>
</dbReference>
<dbReference type="GO" id="GO:0051491">
    <property type="term" value="P:positive regulation of filopodium assembly"/>
    <property type="evidence" value="ECO:0007669"/>
    <property type="project" value="TreeGrafter"/>
</dbReference>
<dbReference type="GO" id="GO:0001570">
    <property type="term" value="P:vasculogenesis"/>
    <property type="evidence" value="ECO:0007669"/>
    <property type="project" value="TreeGrafter"/>
</dbReference>
<dbReference type="GO" id="GO:0005886">
    <property type="term" value="C:plasma membrane"/>
    <property type="evidence" value="ECO:0007669"/>
    <property type="project" value="TreeGrafter"/>
</dbReference>
<evidence type="ECO:0000256" key="1">
    <source>
        <dbReference type="ARBA" id="ARBA00023157"/>
    </source>
</evidence>
<feature type="non-terminal residue" evidence="4">
    <location>
        <position position="369"/>
    </location>
</feature>
<dbReference type="InterPro" id="IPR050633">
    <property type="entry name" value="Neuropilin_MCO_CoagFactor"/>
</dbReference>
<dbReference type="GO" id="GO:0002040">
    <property type="term" value="P:sprouting angiogenesis"/>
    <property type="evidence" value="ECO:0007669"/>
    <property type="project" value="TreeGrafter"/>
</dbReference>
<evidence type="ECO:0000256" key="2">
    <source>
        <dbReference type="SAM" id="MobiDB-lite"/>
    </source>
</evidence>
<dbReference type="PANTHER" id="PTHR46806">
    <property type="entry name" value="F5/8 TYPE C DOMAIN-CONTAINING PROTEIN"/>
    <property type="match status" value="1"/>
</dbReference>
<dbReference type="PROSITE" id="PS01285">
    <property type="entry name" value="FA58C_1"/>
    <property type="match status" value="1"/>
</dbReference>
<feature type="non-terminal residue" evidence="4">
    <location>
        <position position="1"/>
    </location>
</feature>
<protein>
    <recommendedName>
        <fullName evidence="3">F5/8 type C domain-containing protein</fullName>
    </recommendedName>
</protein>
<dbReference type="GO" id="GO:0030947">
    <property type="term" value="P:regulation of vascular endothelial growth factor receptor signaling pathway"/>
    <property type="evidence" value="ECO:0007669"/>
    <property type="project" value="TreeGrafter"/>
</dbReference>
<dbReference type="PANTHER" id="PTHR46806:SF4">
    <property type="entry name" value="NEUROPILIN-1"/>
    <property type="match status" value="1"/>
</dbReference>
<organism evidence="4 5">
    <name type="scientific">Monodon monoceros</name>
    <name type="common">Narwhal</name>
    <name type="synonym">Ceratodon monodon</name>
    <dbReference type="NCBI Taxonomy" id="40151"/>
    <lineage>
        <taxon>Eukaryota</taxon>
        <taxon>Metazoa</taxon>
        <taxon>Chordata</taxon>
        <taxon>Craniata</taxon>
        <taxon>Vertebrata</taxon>
        <taxon>Euteleostomi</taxon>
        <taxon>Mammalia</taxon>
        <taxon>Eutheria</taxon>
        <taxon>Laurasiatheria</taxon>
        <taxon>Artiodactyla</taxon>
        <taxon>Whippomorpha</taxon>
        <taxon>Cetacea</taxon>
        <taxon>Odontoceti</taxon>
        <taxon>Monodontidae</taxon>
        <taxon>Monodon</taxon>
    </lineage>
</organism>
<dbReference type="SUPFAM" id="SSF49785">
    <property type="entry name" value="Galactose-binding domain-like"/>
    <property type="match status" value="2"/>
</dbReference>
<dbReference type="InterPro" id="IPR000421">
    <property type="entry name" value="FA58C"/>
</dbReference>
<dbReference type="SMART" id="SM00231">
    <property type="entry name" value="FA58C"/>
    <property type="match status" value="2"/>
</dbReference>
<dbReference type="GO" id="GO:0005021">
    <property type="term" value="F:vascular endothelial growth factor receptor activity"/>
    <property type="evidence" value="ECO:0007669"/>
    <property type="project" value="TreeGrafter"/>
</dbReference>
<dbReference type="GO" id="GO:0007411">
    <property type="term" value="P:axon guidance"/>
    <property type="evidence" value="ECO:0007669"/>
    <property type="project" value="TreeGrafter"/>
</dbReference>
<feature type="domain" description="F5/8 type C" evidence="3">
    <location>
        <begin position="166"/>
        <end position="331"/>
    </location>
</feature>
<dbReference type="InterPro" id="IPR008979">
    <property type="entry name" value="Galactose-bd-like_sf"/>
</dbReference>
<reference evidence="5" key="1">
    <citation type="journal article" date="2019" name="IScience">
        <title>Narwhal Genome Reveals Long-Term Low Genetic Diversity despite Current Large Abundance Size.</title>
        <authorList>
            <person name="Westbury M.V."/>
            <person name="Petersen B."/>
            <person name="Garde E."/>
            <person name="Heide-Jorgensen M.P."/>
            <person name="Lorenzen E.D."/>
        </authorList>
    </citation>
    <scope>NUCLEOTIDE SEQUENCE [LARGE SCALE GENOMIC DNA]</scope>
</reference>
<dbReference type="GO" id="GO:0038085">
    <property type="term" value="F:vascular endothelial growth factor binding"/>
    <property type="evidence" value="ECO:0007669"/>
    <property type="project" value="TreeGrafter"/>
</dbReference>
<accession>A0A4U1EZ72</accession>
<sequence length="369" mass="40751">DQAILVATMRKVSFLAIANLGQLLSYHIGGFLGVVDADGIRVDLGLLRFVTAVGTQGAISKETKKKYYVKTYRIDISSNGEDWITIKEGNKPVVSFPSTSPSNRVFEVDDQFSLIFQGNTNPTDVVIGVFPKPLITRFVRIKPVTWETGISMRFEVYGCKITDYPCSGMLGMVSGLISDSQITASNQGDRNWMPENIRLVTSRSGWALPPAPHPYVNEWLQVDLAEEKIVRGVIIQGGKHRENKVFMRKFKIGYSNNGSDWKMVMDDSKRKAKGAAGGSGDREVVRSFEGNNNYDTPELRTFPPLSTRFIRIYPERATHGGLGLRMELLGCEVEAPTAGPTTPNGNLVDECDDDQANCHSGTGDDFQLT</sequence>
<dbReference type="AlphaFoldDB" id="A0A4U1EZ72"/>
<dbReference type="GO" id="GO:0010595">
    <property type="term" value="P:positive regulation of endothelial cell migration"/>
    <property type="evidence" value="ECO:0007669"/>
    <property type="project" value="TreeGrafter"/>
</dbReference>
<dbReference type="GO" id="GO:0048010">
    <property type="term" value="P:vascular endothelial growth factor receptor signaling pathway"/>
    <property type="evidence" value="ECO:0007669"/>
    <property type="project" value="TreeGrafter"/>
</dbReference>
<dbReference type="CDD" id="cd00057">
    <property type="entry name" value="FA58C"/>
    <property type="match status" value="2"/>
</dbReference>
<dbReference type="PROSITE" id="PS50022">
    <property type="entry name" value="FA58C_3"/>
    <property type="match status" value="2"/>
</dbReference>
<proteinExistence type="predicted"/>
<evidence type="ECO:0000259" key="3">
    <source>
        <dbReference type="PROSITE" id="PS50022"/>
    </source>
</evidence>
<evidence type="ECO:0000313" key="4">
    <source>
        <dbReference type="EMBL" id="TKC41536.1"/>
    </source>
</evidence>
<dbReference type="Gene3D" id="2.60.120.260">
    <property type="entry name" value="Galactose-binding domain-like"/>
    <property type="match status" value="2"/>
</dbReference>
<feature type="region of interest" description="Disordered" evidence="2">
    <location>
        <begin position="271"/>
        <end position="292"/>
    </location>
</feature>